<organism evidence="1 2">
    <name type="scientific">Sciurus carolinensis</name>
    <name type="common">Eastern gray squirrel</name>
    <dbReference type="NCBI Taxonomy" id="30640"/>
    <lineage>
        <taxon>Eukaryota</taxon>
        <taxon>Metazoa</taxon>
        <taxon>Chordata</taxon>
        <taxon>Craniata</taxon>
        <taxon>Vertebrata</taxon>
        <taxon>Euteleostomi</taxon>
        <taxon>Mammalia</taxon>
        <taxon>Eutheria</taxon>
        <taxon>Euarchontoglires</taxon>
        <taxon>Glires</taxon>
        <taxon>Rodentia</taxon>
        <taxon>Sciuromorpha</taxon>
        <taxon>Sciuridae</taxon>
        <taxon>Sciurinae</taxon>
        <taxon>Sciurini</taxon>
        <taxon>Sciurus</taxon>
    </lineage>
</organism>
<dbReference type="EMBL" id="JAATJV010166315">
    <property type="protein sequence ID" value="MBZ3871396.1"/>
    <property type="molecule type" value="Genomic_DNA"/>
</dbReference>
<name>A0AA41SSG7_SCICA</name>
<keyword evidence="2" id="KW-1185">Reference proteome</keyword>
<dbReference type="AlphaFoldDB" id="A0AA41SSG7"/>
<accession>A0AA41SSG7</accession>
<evidence type="ECO:0000313" key="1">
    <source>
        <dbReference type="EMBL" id="MBZ3871396.1"/>
    </source>
</evidence>
<proteinExistence type="predicted"/>
<comment type="caution">
    <text evidence="1">The sequence shown here is derived from an EMBL/GenBank/DDBJ whole genome shotgun (WGS) entry which is preliminary data.</text>
</comment>
<evidence type="ECO:0000313" key="2">
    <source>
        <dbReference type="Proteomes" id="UP001166674"/>
    </source>
</evidence>
<reference evidence="1" key="1">
    <citation type="submission" date="2020-03" db="EMBL/GenBank/DDBJ databases">
        <title>Studies in the Genomics of Life Span.</title>
        <authorList>
            <person name="Glass D."/>
        </authorList>
    </citation>
    <scope>NUCLEOTIDE SEQUENCE</scope>
    <source>
        <strain evidence="1">SUZIE</strain>
        <tissue evidence="1">Muscle</tissue>
    </source>
</reference>
<sequence length="58" mass="7048">MQQRLVELSQYLYQHFHSNGADGTEQNIRQKSVKFQLEDDHKFYMISYSSLYKRYPSL</sequence>
<gene>
    <name evidence="1" type="ORF">SUZIE_112730</name>
</gene>
<protein>
    <submittedName>
        <fullName evidence="1">Uncharacterized protein</fullName>
    </submittedName>
</protein>
<dbReference type="Proteomes" id="UP001166674">
    <property type="component" value="Unassembled WGS sequence"/>
</dbReference>